<sequence>MLLGIAISCYGVLLVPVSLLGGIWIAAGGLALLCAGLVATAWVGDRLALSPVTQRRLSIGCTALAVVLLGSFVAINGATFESGVIESAS</sequence>
<dbReference type="Proteomes" id="UP000006794">
    <property type="component" value="Chromosome"/>
</dbReference>
<dbReference type="eggNOG" id="ENOG502N610">
    <property type="taxonomic scope" value="Archaea"/>
</dbReference>
<accession>F8D5H6</accession>
<evidence type="ECO:0000256" key="1">
    <source>
        <dbReference type="SAM" id="Phobius"/>
    </source>
</evidence>
<organism evidence="2 3">
    <name type="scientific">Halopiger xanaduensis (strain DSM 18323 / JCM 14033 / SH-6)</name>
    <dbReference type="NCBI Taxonomy" id="797210"/>
    <lineage>
        <taxon>Archaea</taxon>
        <taxon>Methanobacteriati</taxon>
        <taxon>Methanobacteriota</taxon>
        <taxon>Stenosarchaea group</taxon>
        <taxon>Halobacteria</taxon>
        <taxon>Halobacteriales</taxon>
        <taxon>Natrialbaceae</taxon>
        <taxon>Halopiger</taxon>
    </lineage>
</organism>
<dbReference type="EMBL" id="CP002839">
    <property type="protein sequence ID" value="AEH38812.1"/>
    <property type="molecule type" value="Genomic_DNA"/>
</dbReference>
<feature type="transmembrane region" description="Helical" evidence="1">
    <location>
        <begin position="56"/>
        <end position="75"/>
    </location>
</feature>
<evidence type="ECO:0000313" key="2">
    <source>
        <dbReference type="EMBL" id="AEH38812.1"/>
    </source>
</evidence>
<keyword evidence="1" id="KW-0472">Membrane</keyword>
<proteinExistence type="predicted"/>
<dbReference type="STRING" id="797210.Halxa_4210"/>
<dbReference type="HOGENOM" id="CLU_2447623_0_0_2"/>
<evidence type="ECO:0000313" key="3">
    <source>
        <dbReference type="Proteomes" id="UP000006794"/>
    </source>
</evidence>
<dbReference type="KEGG" id="hxa:Halxa_4210"/>
<reference evidence="2 3" key="1">
    <citation type="journal article" date="2012" name="Stand. Genomic Sci.">
        <title>Complete genome sequence of Halopiger xanaduensis type strain (SH-6(T)).</title>
        <authorList>
            <person name="Anderson I."/>
            <person name="Tindall B.J."/>
            <person name="Rohde M."/>
            <person name="Lucas S."/>
            <person name="Han J."/>
            <person name="Lapidus A."/>
            <person name="Cheng J.F."/>
            <person name="Goodwin L."/>
            <person name="Pitluck S."/>
            <person name="Peters L."/>
            <person name="Pati A."/>
            <person name="Mikhailova N."/>
            <person name="Pagani I."/>
            <person name="Teshima H."/>
            <person name="Han C."/>
            <person name="Tapia R."/>
            <person name="Land M."/>
            <person name="Woyke T."/>
            <person name="Klenk H.P."/>
            <person name="Kyrpides N."/>
            <person name="Ivanova N."/>
        </authorList>
    </citation>
    <scope>NUCLEOTIDE SEQUENCE [LARGE SCALE GENOMIC DNA]</scope>
    <source>
        <strain evidence="3">DSM 18323 / JCM 14033 / SH-6</strain>
    </source>
</reference>
<gene>
    <name evidence="2" type="ordered locus">Halxa_4210</name>
</gene>
<protein>
    <submittedName>
        <fullName evidence="2">Uncharacterized protein</fullName>
    </submittedName>
</protein>
<keyword evidence="1" id="KW-1133">Transmembrane helix</keyword>
<keyword evidence="1" id="KW-0812">Transmembrane</keyword>
<dbReference type="AlphaFoldDB" id="F8D5H6"/>
<keyword evidence="3" id="KW-1185">Reference proteome</keyword>
<feature type="transmembrane region" description="Helical" evidence="1">
    <location>
        <begin position="24"/>
        <end position="44"/>
    </location>
</feature>
<name>F8D5H6_HALXS</name>